<dbReference type="Pfam" id="PF25787">
    <property type="entry name" value="HTH_SB"/>
    <property type="match status" value="1"/>
</dbReference>
<dbReference type="InterPro" id="IPR057667">
    <property type="entry name" value="HTH_SB"/>
</dbReference>
<dbReference type="Gene3D" id="3.30.420.10">
    <property type="entry name" value="Ribonuclease H-like superfamily/Ribonuclease H"/>
    <property type="match status" value="1"/>
</dbReference>
<evidence type="ECO:0000313" key="4">
    <source>
        <dbReference type="Ensembl" id="ENSPREP00000033904.1"/>
    </source>
</evidence>
<dbReference type="PANTHER" id="PTHR23022">
    <property type="entry name" value="TRANSPOSABLE ELEMENT-RELATED"/>
    <property type="match status" value="1"/>
</dbReference>
<dbReference type="InterPro" id="IPR002492">
    <property type="entry name" value="Transposase_Tc1-like"/>
</dbReference>
<dbReference type="InterPro" id="IPR052338">
    <property type="entry name" value="Transposase_5"/>
</dbReference>
<dbReference type="GO" id="GO:0006313">
    <property type="term" value="P:DNA transposition"/>
    <property type="evidence" value="ECO:0007669"/>
    <property type="project" value="InterPro"/>
</dbReference>
<feature type="domain" description="Tc1-like transposase DDE" evidence="2">
    <location>
        <begin position="150"/>
        <end position="300"/>
    </location>
</feature>
<evidence type="ECO:0000259" key="2">
    <source>
        <dbReference type="Pfam" id="PF13358"/>
    </source>
</evidence>
<dbReference type="Pfam" id="PF01498">
    <property type="entry name" value="HTH_Tnp_Tc3_2"/>
    <property type="match status" value="1"/>
</dbReference>
<feature type="domain" description="Sleeping Beauty transposase HTH" evidence="3">
    <location>
        <begin position="1"/>
        <end position="53"/>
    </location>
</feature>
<dbReference type="Proteomes" id="UP000242638">
    <property type="component" value="Unassembled WGS sequence"/>
</dbReference>
<feature type="domain" description="Transposase Tc1-like" evidence="1">
    <location>
        <begin position="70"/>
        <end position="140"/>
    </location>
</feature>
<reference evidence="4" key="2">
    <citation type="submission" date="2025-08" db="UniProtKB">
        <authorList>
            <consortium name="Ensembl"/>
        </authorList>
    </citation>
    <scope>IDENTIFICATION</scope>
    <source>
        <strain evidence="4">Guanapo</strain>
    </source>
</reference>
<dbReference type="Ensembl" id="ENSPRET00000034284.1">
    <property type="protein sequence ID" value="ENSPREP00000033904.1"/>
    <property type="gene ID" value="ENSPREG00000022971.1"/>
</dbReference>
<evidence type="ECO:0008006" key="6">
    <source>
        <dbReference type="Google" id="ProtNLM"/>
    </source>
</evidence>
<keyword evidence="5" id="KW-1185">Reference proteome</keyword>
<dbReference type="InterPro" id="IPR038717">
    <property type="entry name" value="Tc1-like_DDE_dom"/>
</dbReference>
<dbReference type="GO" id="GO:0003677">
    <property type="term" value="F:DNA binding"/>
    <property type="evidence" value="ECO:0007669"/>
    <property type="project" value="InterPro"/>
</dbReference>
<proteinExistence type="predicted"/>
<dbReference type="AlphaFoldDB" id="A0A3P9QIH2"/>
<protein>
    <recommendedName>
        <fullName evidence="6">Tc1-like transposase DDE domain-containing protein</fullName>
    </recommendedName>
</protein>
<dbReference type="SUPFAM" id="SSF46689">
    <property type="entry name" value="Homeodomain-like"/>
    <property type="match status" value="1"/>
</dbReference>
<organism evidence="4 5">
    <name type="scientific">Poecilia reticulata</name>
    <name type="common">Guppy</name>
    <name type="synonym">Acanthophacelus reticulatus</name>
    <dbReference type="NCBI Taxonomy" id="8081"/>
    <lineage>
        <taxon>Eukaryota</taxon>
        <taxon>Metazoa</taxon>
        <taxon>Chordata</taxon>
        <taxon>Craniata</taxon>
        <taxon>Vertebrata</taxon>
        <taxon>Euteleostomi</taxon>
        <taxon>Actinopterygii</taxon>
        <taxon>Neopterygii</taxon>
        <taxon>Teleostei</taxon>
        <taxon>Neoteleostei</taxon>
        <taxon>Acanthomorphata</taxon>
        <taxon>Ovalentaria</taxon>
        <taxon>Atherinomorphae</taxon>
        <taxon>Cyprinodontiformes</taxon>
        <taxon>Poeciliidae</taxon>
        <taxon>Poeciliinae</taxon>
        <taxon>Poecilia</taxon>
    </lineage>
</organism>
<dbReference type="InterPro" id="IPR047655">
    <property type="entry name" value="Transpos_IS630-like"/>
</dbReference>
<evidence type="ECO:0000259" key="1">
    <source>
        <dbReference type="Pfam" id="PF01498"/>
    </source>
</evidence>
<sequence length="340" mass="38950">MVKTKELSEDTRNPIVDLHQAGKTESAIGKQLGVKKSTVGAIIRKWKTYKTTTNLPRSGAPRKISAHGVRMITRTVRKNPRTTRGDLANDLQRAGTNVTKATISNTLRRQGLRSCSARRVPLLKPVHIQARLKFAREHLDDPEEYWENVILSDETKVELFGKNTTRRVWRKVNAELHPKNTIPTVKHGGGNIMLWGCFSSKGPGRLIRVHERMNGAMYCEILGANLLPSARAMKMKRGWVFQHDNDPKHTARATKEWLRKKHFKVLEWPSQSPDLNPIENLWRELKVRVARRQPQNITALEEICMEEWANIPATVCENLVKTYRKRLTSVIANKGYTTKY</sequence>
<dbReference type="PANTHER" id="PTHR23022:SF135">
    <property type="entry name" value="SI:DKEY-77F5.3"/>
    <property type="match status" value="1"/>
</dbReference>
<reference evidence="4" key="3">
    <citation type="submission" date="2025-09" db="UniProtKB">
        <authorList>
            <consortium name="Ensembl"/>
        </authorList>
    </citation>
    <scope>IDENTIFICATION</scope>
    <source>
        <strain evidence="4">Guanapo</strain>
    </source>
</reference>
<name>A0A3P9QIH2_POERE</name>
<dbReference type="Gene3D" id="1.10.10.10">
    <property type="entry name" value="Winged helix-like DNA-binding domain superfamily/Winged helix DNA-binding domain"/>
    <property type="match status" value="1"/>
</dbReference>
<accession>A0A3P9QIH2</accession>
<dbReference type="STRING" id="8081.ENSPREP00000033904"/>
<evidence type="ECO:0000259" key="3">
    <source>
        <dbReference type="Pfam" id="PF25787"/>
    </source>
</evidence>
<dbReference type="GO" id="GO:0015074">
    <property type="term" value="P:DNA integration"/>
    <property type="evidence" value="ECO:0007669"/>
    <property type="project" value="InterPro"/>
</dbReference>
<dbReference type="InterPro" id="IPR009057">
    <property type="entry name" value="Homeodomain-like_sf"/>
</dbReference>
<dbReference type="NCBIfam" id="NF033545">
    <property type="entry name" value="transpos_IS630"/>
    <property type="match status" value="1"/>
</dbReference>
<evidence type="ECO:0000313" key="5">
    <source>
        <dbReference type="Proteomes" id="UP000242638"/>
    </source>
</evidence>
<dbReference type="InterPro" id="IPR036397">
    <property type="entry name" value="RNaseH_sf"/>
</dbReference>
<dbReference type="GeneTree" id="ENSGT01030000234537"/>
<dbReference type="InterPro" id="IPR036388">
    <property type="entry name" value="WH-like_DNA-bd_sf"/>
</dbReference>
<reference evidence="5" key="1">
    <citation type="submission" date="2013-11" db="EMBL/GenBank/DDBJ databases">
        <title>The genomic landscape of the Guanapo guppy.</title>
        <authorList>
            <person name="Kuenstner A."/>
            <person name="Dreyer C."/>
        </authorList>
    </citation>
    <scope>NUCLEOTIDE SEQUENCE</scope>
    <source>
        <strain evidence="5">Guanapo</strain>
    </source>
</reference>
<dbReference type="Pfam" id="PF13358">
    <property type="entry name" value="DDE_3"/>
    <property type="match status" value="1"/>
</dbReference>
<dbReference type="OMA" id="PMENINR"/>
<dbReference type="Bgee" id="ENSPREG00000022971">
    <property type="expression patterns" value="Expressed in caudal fin and 1 other cell type or tissue"/>
</dbReference>